<evidence type="ECO:0000313" key="1">
    <source>
        <dbReference type="EMBL" id="MCS6524161.1"/>
    </source>
</evidence>
<evidence type="ECO:0008006" key="3">
    <source>
        <dbReference type="Google" id="ProtNLM"/>
    </source>
</evidence>
<name>A0ABT2HLP1_9MICO</name>
<gene>
    <name evidence="1" type="ORF">NYQ28_16450</name>
</gene>
<dbReference type="RefSeq" id="WP_229666974.1">
    <property type="nucleotide sequence ID" value="NZ_BMNV01000014.1"/>
</dbReference>
<reference evidence="1 2" key="1">
    <citation type="submission" date="2022-08" db="EMBL/GenBank/DDBJ databases">
        <title>Taxonomy of Curtobacterium flaccumfaciens.</title>
        <authorList>
            <person name="Osdaghi E."/>
            <person name="Taghavi S.M."/>
            <person name="Hamidizade M."/>
            <person name="Abachi H."/>
            <person name="Fazliarab A."/>
            <person name="Baeyen S."/>
            <person name="Portier P."/>
            <person name="Van Vaerenbergh J."/>
            <person name="Jacques M.-A."/>
        </authorList>
    </citation>
    <scope>NUCLEOTIDE SEQUENCE [LARGE SCALE GENOMIC DNA]</scope>
    <source>
        <strain evidence="1 2">LMG8786T</strain>
    </source>
</reference>
<comment type="caution">
    <text evidence="1">The sequence shown here is derived from an EMBL/GenBank/DDBJ whole genome shotgun (WGS) entry which is preliminary data.</text>
</comment>
<dbReference type="Proteomes" id="UP001652264">
    <property type="component" value="Unassembled WGS sequence"/>
</dbReference>
<keyword evidence="2" id="KW-1185">Reference proteome</keyword>
<organism evidence="1 2">
    <name type="scientific">Curtobacterium citreum</name>
    <dbReference type="NCBI Taxonomy" id="2036"/>
    <lineage>
        <taxon>Bacteria</taxon>
        <taxon>Bacillati</taxon>
        <taxon>Actinomycetota</taxon>
        <taxon>Actinomycetes</taxon>
        <taxon>Micrococcales</taxon>
        <taxon>Microbacteriaceae</taxon>
        <taxon>Curtobacterium</taxon>
    </lineage>
</organism>
<proteinExistence type="predicted"/>
<dbReference type="EMBL" id="JANVAD010000011">
    <property type="protein sequence ID" value="MCS6524161.1"/>
    <property type="molecule type" value="Genomic_DNA"/>
</dbReference>
<sequence length="231" mass="25133">MLTDQAIVAALRAAPPRDGYRCSDVRAEGGVLGVTFSHSGAPSARLEVRLPSTGAPQWWLFAPPEDADDWVSQFLVWTDEEVHTDGLGDSRERLDVDGVSHVVPTNYGWQLSDPREHARLTVLAGPFGWHDGGRTTWPDGSRSVPAEWELEVDGERFLVSVRGSSTQVTWLTGPNPGYGFGGTLSSSAPGPAPDELAATNLRLCADDERMRSDLRSFLAEIDPDTGYVRDD</sequence>
<protein>
    <recommendedName>
        <fullName evidence="3">DUF317 domain-containing protein</fullName>
    </recommendedName>
</protein>
<accession>A0ABT2HLP1</accession>
<evidence type="ECO:0000313" key="2">
    <source>
        <dbReference type="Proteomes" id="UP001652264"/>
    </source>
</evidence>
<dbReference type="GeneID" id="95325698"/>